<feature type="domain" description="Glycosyltransferase subfamily 4-like N-terminal" evidence="4">
    <location>
        <begin position="351"/>
        <end position="509"/>
    </location>
</feature>
<sequence>MFSTPLAESWSIRHVSTHRDGPAAVKVLTFLVGTARFVAELIVRRPAVVHLHTASYGSFVRKAVLAALARAAGVPVVLHVHGAEFHLFTARLPRPLRSVVVHTLTTAAAVIALGPGWARRLSEIAPDARVVVVPNAVRAPETAAPSSDRDDARPVQVLFLGRVGDRKGTFDLLRAWAAADVGDTAHLTVAGDGAVDAARALVHELAVDDSVEIVGWVDSETVATLLDRSDVLALPSHDEGQPMAVLEAMAAGLCIVASPVGGVPDILDEDCAVLVEPGDVAGITDALTSVIHDDDLRRRLAASAHRRFREEFDVDVVWRRVDDLYREITGSAVEPPDRPLRVMHVVPDLRIGGAERHVATLMPALDRERFSPSVVCIGEPGELFADLVEAGVPAVALRRTRRDAVRALRDLVRHMRTERPDVVLTRGYNADMLGRAAALIAGVPHRATWIHHVATEDDRPAVRRLADRLLERCTDRHLCVAHAQVPFVVDDLGHPRDKVVVVHNGIDVAAFTDLTAAPRTPVTLPGLDGTGPVIGTVSAMRPEKDHATLLHAAARIARDIPDLRVLVVGDGPERERAESLARHLGIASRTAFVGARSDVPAMLAAMDLFVLSSDSVECLPMALLEAMASGLPAVCTDVGGLGELIDDGVTGHLVPIHDPAALAAAATPLLVDPARAREMGAAARARAAEHFDLSLMVSRTQDALRDIVDPAPPAAAEPITMTVVMDLTFVGGAEKLLLDLCAVVDRSVLVPRIVCLREEGPLAARFRDLGVPVDVVAGRYAVDPRRVTDLARHLRRTGTDVVLVAHHHRAALAVGRAAAALVRIPSVVAAHDMDLTSVGRRVLPRSAVATLAASRALILLSPAQGAYLRREEGVGATAWSRTREVVIGNGIALPPAPTADRRGRARAALGLADDHMAVGIVARLSAQKAHEVAFAAFAKVLADRPTAVLLVVGTGEREDELRTLAVDLGVASRVRFLGVRDDVPELLPGLDVSVLSSVHEGVPLVLAESMAAGVPVVATDCGSVADIVTDGVEGHVVPVGAHDVLADRLIALAADPALRRRLGDAGRARAERDFDIASTARGYERLMHEVVRGSQTPTT</sequence>
<keyword evidence="1" id="KW-0328">Glycosyltransferase</keyword>
<dbReference type="InterPro" id="IPR001296">
    <property type="entry name" value="Glyco_trans_1"/>
</dbReference>
<dbReference type="Pfam" id="PF13579">
    <property type="entry name" value="Glyco_trans_4_4"/>
    <property type="match status" value="1"/>
</dbReference>
<evidence type="ECO:0000256" key="1">
    <source>
        <dbReference type="ARBA" id="ARBA00022676"/>
    </source>
</evidence>
<dbReference type="Proteomes" id="UP001597068">
    <property type="component" value="Unassembled WGS sequence"/>
</dbReference>
<evidence type="ECO:0000259" key="4">
    <source>
        <dbReference type="Pfam" id="PF13439"/>
    </source>
</evidence>
<dbReference type="PANTHER" id="PTHR12526:SF630">
    <property type="entry name" value="GLYCOSYLTRANSFERASE"/>
    <property type="match status" value="1"/>
</dbReference>
<protein>
    <submittedName>
        <fullName evidence="6">Glycosyltransferase family 4 protein</fullName>
    </submittedName>
</protein>
<feature type="domain" description="Glycosyltransferase subfamily 4-like N-terminal" evidence="4">
    <location>
        <begin position="730"/>
        <end position="890"/>
    </location>
</feature>
<evidence type="ECO:0000313" key="7">
    <source>
        <dbReference type="Proteomes" id="UP001597068"/>
    </source>
</evidence>
<dbReference type="CDD" id="cd03801">
    <property type="entry name" value="GT4_PimA-like"/>
    <property type="match status" value="1"/>
</dbReference>
<gene>
    <name evidence="6" type="ORF">ACFQ04_04745</name>
</gene>
<dbReference type="Pfam" id="PF13439">
    <property type="entry name" value="Glyco_transf_4"/>
    <property type="match status" value="2"/>
</dbReference>
<evidence type="ECO:0000259" key="5">
    <source>
        <dbReference type="Pfam" id="PF13579"/>
    </source>
</evidence>
<accession>A0ABW3G859</accession>
<keyword evidence="2" id="KW-0808">Transferase</keyword>
<feature type="domain" description="Glycosyl transferase family 1" evidence="3">
    <location>
        <begin position="906"/>
        <end position="1068"/>
    </location>
</feature>
<evidence type="ECO:0000313" key="6">
    <source>
        <dbReference type="EMBL" id="MFD0925040.1"/>
    </source>
</evidence>
<dbReference type="Pfam" id="PF00534">
    <property type="entry name" value="Glycos_transf_1"/>
    <property type="match status" value="3"/>
</dbReference>
<evidence type="ECO:0000256" key="2">
    <source>
        <dbReference type="ARBA" id="ARBA00022679"/>
    </source>
</evidence>
<feature type="domain" description="Glycosyl transferase family 1" evidence="3">
    <location>
        <begin position="527"/>
        <end position="685"/>
    </location>
</feature>
<feature type="domain" description="Glycosyltransferase subfamily 4-like N-terminal" evidence="5">
    <location>
        <begin position="26"/>
        <end position="135"/>
    </location>
</feature>
<dbReference type="RefSeq" id="WP_253646980.1">
    <property type="nucleotide sequence ID" value="NZ_BAAAMO010000002.1"/>
</dbReference>
<dbReference type="EMBL" id="JBHTIL010000001">
    <property type="protein sequence ID" value="MFD0925040.1"/>
    <property type="molecule type" value="Genomic_DNA"/>
</dbReference>
<name>A0ABW3G859_9NOCA</name>
<comment type="caution">
    <text evidence="6">The sequence shown here is derived from an EMBL/GenBank/DDBJ whole genome shotgun (WGS) entry which is preliminary data.</text>
</comment>
<dbReference type="PANTHER" id="PTHR12526">
    <property type="entry name" value="GLYCOSYLTRANSFERASE"/>
    <property type="match status" value="1"/>
</dbReference>
<feature type="domain" description="Glycosyl transferase family 1" evidence="3">
    <location>
        <begin position="154"/>
        <end position="305"/>
    </location>
</feature>
<reference evidence="7" key="1">
    <citation type="journal article" date="2019" name="Int. J. Syst. Evol. Microbiol.">
        <title>The Global Catalogue of Microorganisms (GCM) 10K type strain sequencing project: providing services to taxonomists for standard genome sequencing and annotation.</title>
        <authorList>
            <consortium name="The Broad Institute Genomics Platform"/>
            <consortium name="The Broad Institute Genome Sequencing Center for Infectious Disease"/>
            <person name="Wu L."/>
            <person name="Ma J."/>
        </authorList>
    </citation>
    <scope>NUCLEOTIDE SEQUENCE [LARGE SCALE GENOMIC DNA]</scope>
    <source>
        <strain evidence="7">CCUG 50873</strain>
    </source>
</reference>
<dbReference type="Gene3D" id="3.40.50.2000">
    <property type="entry name" value="Glycogen Phosphorylase B"/>
    <property type="match status" value="6"/>
</dbReference>
<dbReference type="InterPro" id="IPR028098">
    <property type="entry name" value="Glyco_trans_4-like_N"/>
</dbReference>
<organism evidence="6 7">
    <name type="scientific">Williamsia deligens</name>
    <dbReference type="NCBI Taxonomy" id="321325"/>
    <lineage>
        <taxon>Bacteria</taxon>
        <taxon>Bacillati</taxon>
        <taxon>Actinomycetota</taxon>
        <taxon>Actinomycetes</taxon>
        <taxon>Mycobacteriales</taxon>
        <taxon>Nocardiaceae</taxon>
        <taxon>Williamsia</taxon>
    </lineage>
</organism>
<dbReference type="SUPFAM" id="SSF53756">
    <property type="entry name" value="UDP-Glycosyltransferase/glycogen phosphorylase"/>
    <property type="match status" value="3"/>
</dbReference>
<proteinExistence type="predicted"/>
<keyword evidence="7" id="KW-1185">Reference proteome</keyword>
<evidence type="ECO:0000259" key="3">
    <source>
        <dbReference type="Pfam" id="PF00534"/>
    </source>
</evidence>